<dbReference type="STRING" id="478744.SAMN05444359_11426"/>
<dbReference type="Gene3D" id="2.60.420.10">
    <property type="entry name" value="Maltose phosphorylase, domain 3"/>
    <property type="match status" value="1"/>
</dbReference>
<keyword evidence="1" id="KW-0732">Signal</keyword>
<dbReference type="PANTHER" id="PTHR34987">
    <property type="entry name" value="C, PUTATIVE (AFU_ORTHOLOGUE AFUA_3G02880)-RELATED"/>
    <property type="match status" value="1"/>
</dbReference>
<dbReference type="InParanoid" id="A0A1H9I3K6"/>
<reference evidence="4" key="1">
    <citation type="submission" date="2016-10" db="EMBL/GenBank/DDBJ databases">
        <authorList>
            <person name="Varghese N."/>
            <person name="Submissions S."/>
        </authorList>
    </citation>
    <scope>NUCLEOTIDE SEQUENCE [LARGE SCALE GENOMIC DNA]</scope>
    <source>
        <strain evidence="4">DSM 24740</strain>
    </source>
</reference>
<dbReference type="EMBL" id="FOFB01000014">
    <property type="protein sequence ID" value="SEQ69174.1"/>
    <property type="molecule type" value="Genomic_DNA"/>
</dbReference>
<dbReference type="InterPro" id="IPR012341">
    <property type="entry name" value="6hp_glycosidase-like_sf"/>
</dbReference>
<dbReference type="AlphaFoldDB" id="A0A1H9I3K6"/>
<evidence type="ECO:0000313" key="4">
    <source>
        <dbReference type="Proteomes" id="UP000199021"/>
    </source>
</evidence>
<dbReference type="SUPFAM" id="SSF48208">
    <property type="entry name" value="Six-hairpin glycosidases"/>
    <property type="match status" value="1"/>
</dbReference>
<dbReference type="Proteomes" id="UP000199021">
    <property type="component" value="Unassembled WGS sequence"/>
</dbReference>
<gene>
    <name evidence="3" type="ORF">SAMN05444359_11426</name>
</gene>
<evidence type="ECO:0000256" key="1">
    <source>
        <dbReference type="SAM" id="SignalP"/>
    </source>
</evidence>
<evidence type="ECO:0000313" key="3">
    <source>
        <dbReference type="EMBL" id="SEQ69174.1"/>
    </source>
</evidence>
<feature type="signal peptide" evidence="1">
    <location>
        <begin position="1"/>
        <end position="20"/>
    </location>
</feature>
<dbReference type="Gene3D" id="2.60.120.260">
    <property type="entry name" value="Galactose-binding domain-like"/>
    <property type="match status" value="2"/>
</dbReference>
<dbReference type="OrthoDB" id="9815108at2"/>
<dbReference type="Pfam" id="PF17389">
    <property type="entry name" value="Bac_rhamnosid6H"/>
    <property type="match status" value="1"/>
</dbReference>
<dbReference type="InterPro" id="IPR008928">
    <property type="entry name" value="6-hairpin_glycosidase_sf"/>
</dbReference>
<organism evidence="3 4">
    <name type="scientific">Neolewinella agarilytica</name>
    <dbReference type="NCBI Taxonomy" id="478744"/>
    <lineage>
        <taxon>Bacteria</taxon>
        <taxon>Pseudomonadati</taxon>
        <taxon>Bacteroidota</taxon>
        <taxon>Saprospiria</taxon>
        <taxon>Saprospirales</taxon>
        <taxon>Lewinellaceae</taxon>
        <taxon>Neolewinella</taxon>
    </lineage>
</organism>
<dbReference type="InterPro" id="IPR035396">
    <property type="entry name" value="Bac_rhamnosid6H"/>
</dbReference>
<proteinExistence type="predicted"/>
<feature type="domain" description="Alpha-L-rhamnosidase six-hairpin glycosidase" evidence="2">
    <location>
        <begin position="376"/>
        <end position="709"/>
    </location>
</feature>
<accession>A0A1H9I3K6</accession>
<protein>
    <submittedName>
        <fullName evidence="3">Alpha-L-rhamnosidase</fullName>
    </submittedName>
</protein>
<sequence length="795" mass="91381">MFLKHFVLALFFLTSPTLSAQFNANWVTHPQLKGSEQAVVLFRTTFELEGMPDSFPIDISADAHFRLHVNGEWVSWGPQLGDIQHWRYDHHDLLPHLKPGENTIGIEVFNWGHYRLFGMESVRTALIVQGYGPSAFLTTQRGKKNYQCTLDTGIRGKQIRWRYDDRDIIGGLYANNPTDSLMASGHHWSWLEDGFPEGSWYYPEFVEWGHLRKNGGAFLWMLEPRTTPAQQRRPQAFKALRYSPAGVGLPKGWFLGRQSVELPANGSYRFLLDMGEVTLGFPTLRWSGGKGSIITYTWAENLFNPDKTKPQRDEVEGKIVKGYFDTVLPDGGQNRSYIPSWYRTLRYLEIRVEVKDEPLLLRAPTFERVTSSIPLTASWQSDDQDLDEIVDMSIRTVEICTQDYYLSDAYYETMQYIGDTKIQAPVWELYTGDQRHTRNALMDFHRGRNENGVLKSAYPNRYQFYHSTYSLVWVDMVYDYFQRSGDTTFVRQFLPGIAHTLSYFDGHFNRETGYLEGIPYWPFIDWYVGAEQMGMAPGANADRSTPVSLHYAQALGSAAALSDALNVDNSSAAYWRGQRERMIKTLRERCYNPERKLLAERPDQSYYDQHSSILGILLDVIPEEDQEQALEKLLREEGLGQATYYYRYYLFAALEKLDRADLFREVLQPWLILRDQGATTLVERFEDDRKPTRSEAHPWGASPALFTYRLLAGISPDKHQDGIHMSPAFGHLKQMKGYCPVQGPDAGVGFDLRLEDGGLRGSIRADRVPVRFSWGGHELVARPGGTLRIDLKRRE</sequence>
<dbReference type="GO" id="GO:0005975">
    <property type="term" value="P:carbohydrate metabolic process"/>
    <property type="evidence" value="ECO:0007669"/>
    <property type="project" value="InterPro"/>
</dbReference>
<feature type="chain" id="PRO_5011542833" evidence="1">
    <location>
        <begin position="21"/>
        <end position="795"/>
    </location>
</feature>
<dbReference type="RefSeq" id="WP_090169267.1">
    <property type="nucleotide sequence ID" value="NZ_FOFB01000014.1"/>
</dbReference>
<dbReference type="Gene3D" id="1.50.10.10">
    <property type="match status" value="1"/>
</dbReference>
<evidence type="ECO:0000259" key="2">
    <source>
        <dbReference type="Pfam" id="PF17389"/>
    </source>
</evidence>
<dbReference type="PANTHER" id="PTHR34987:SF2">
    <property type="entry name" value="B, PUTATIVE (AFU_ORTHOLOGUE AFUA_7G05040)-RELATED"/>
    <property type="match status" value="1"/>
</dbReference>
<keyword evidence="4" id="KW-1185">Reference proteome</keyword>
<name>A0A1H9I3K6_9BACT</name>